<gene>
    <name evidence="1" type="ORF">HNR61_006684</name>
</gene>
<comment type="caution">
    <text evidence="1">The sequence shown here is derived from an EMBL/GenBank/DDBJ whole genome shotgun (WGS) entry which is preliminary data.</text>
</comment>
<reference evidence="1 2" key="1">
    <citation type="submission" date="2020-08" db="EMBL/GenBank/DDBJ databases">
        <title>Genomic Encyclopedia of Type Strains, Phase IV (KMG-IV): sequencing the most valuable type-strain genomes for metagenomic binning, comparative biology and taxonomic classification.</title>
        <authorList>
            <person name="Goeker M."/>
        </authorList>
    </citation>
    <scope>NUCLEOTIDE SEQUENCE [LARGE SCALE GENOMIC DNA]</scope>
    <source>
        <strain evidence="1 2">DSM 44197</strain>
    </source>
</reference>
<sequence length="91" mass="10070">MTEAVRGSRGTTHAAVIARRGVAVHIFCDLVHVLEYCWHPVHRRRPTAQQHVAAWALSLLAGNIDQFIGDMTTRAATLPTHHRDGLKAAVR</sequence>
<protein>
    <recommendedName>
        <fullName evidence="3">Transposase</fullName>
    </recommendedName>
</protein>
<name>A0A7W3LVJ6_ACTNM</name>
<organism evidence="1 2">
    <name type="scientific">Actinomadura namibiensis</name>
    <dbReference type="NCBI Taxonomy" id="182080"/>
    <lineage>
        <taxon>Bacteria</taxon>
        <taxon>Bacillati</taxon>
        <taxon>Actinomycetota</taxon>
        <taxon>Actinomycetes</taxon>
        <taxon>Streptosporangiales</taxon>
        <taxon>Thermomonosporaceae</taxon>
        <taxon>Actinomadura</taxon>
    </lineage>
</organism>
<dbReference type="EMBL" id="JACJIA010000010">
    <property type="protein sequence ID" value="MBA8955027.1"/>
    <property type="molecule type" value="Genomic_DNA"/>
</dbReference>
<dbReference type="RefSeq" id="WP_182847041.1">
    <property type="nucleotide sequence ID" value="NZ_BAAALP010000071.1"/>
</dbReference>
<dbReference type="Proteomes" id="UP000572680">
    <property type="component" value="Unassembled WGS sequence"/>
</dbReference>
<dbReference type="AlphaFoldDB" id="A0A7W3LVJ6"/>
<evidence type="ECO:0008006" key="3">
    <source>
        <dbReference type="Google" id="ProtNLM"/>
    </source>
</evidence>
<proteinExistence type="predicted"/>
<evidence type="ECO:0000313" key="1">
    <source>
        <dbReference type="EMBL" id="MBA8955027.1"/>
    </source>
</evidence>
<accession>A0A7W3LVJ6</accession>
<evidence type="ECO:0000313" key="2">
    <source>
        <dbReference type="Proteomes" id="UP000572680"/>
    </source>
</evidence>
<keyword evidence="2" id="KW-1185">Reference proteome</keyword>